<dbReference type="InterPro" id="IPR026260">
    <property type="entry name" value="Thr_Synthase_bac/arc"/>
</dbReference>
<dbReference type="GO" id="GO:0006567">
    <property type="term" value="P:L-threonine catabolic process"/>
    <property type="evidence" value="ECO:0007669"/>
    <property type="project" value="TreeGrafter"/>
</dbReference>
<evidence type="ECO:0000256" key="2">
    <source>
        <dbReference type="ARBA" id="ARBA00003648"/>
    </source>
</evidence>
<evidence type="ECO:0000256" key="12">
    <source>
        <dbReference type="NCBIfam" id="TIGR00260"/>
    </source>
</evidence>
<protein>
    <recommendedName>
        <fullName evidence="6 12">Threonine synthase</fullName>
        <ecNumber evidence="5 12">4.2.3.1</ecNumber>
    </recommendedName>
</protein>
<dbReference type="InterPro" id="IPR004450">
    <property type="entry name" value="Thr_synthase-like"/>
</dbReference>
<feature type="modified residue" description="N6-(pyridoxal phosphate)lysine" evidence="15">
    <location>
        <position position="66"/>
    </location>
</feature>
<dbReference type="NCBIfam" id="TIGR00260">
    <property type="entry name" value="thrC"/>
    <property type="match status" value="1"/>
</dbReference>
<accession>A0A7C4ELI9</accession>
<comment type="similarity">
    <text evidence="4 13">Belongs to the threonine synthase family.</text>
</comment>
<comment type="cofactor">
    <cofactor evidence="1 13 14">
        <name>pyridoxal 5'-phosphate</name>
        <dbReference type="ChEBI" id="CHEBI:597326"/>
    </cofactor>
</comment>
<evidence type="ECO:0000259" key="16">
    <source>
        <dbReference type="Pfam" id="PF00291"/>
    </source>
</evidence>
<organism evidence="17">
    <name type="scientific">Thermodesulfovibrio aggregans</name>
    <dbReference type="NCBI Taxonomy" id="86166"/>
    <lineage>
        <taxon>Bacteria</taxon>
        <taxon>Pseudomonadati</taxon>
        <taxon>Nitrospirota</taxon>
        <taxon>Thermodesulfovibrionia</taxon>
        <taxon>Thermodesulfovibrionales</taxon>
        <taxon>Thermodesulfovibrionaceae</taxon>
        <taxon>Thermodesulfovibrio</taxon>
    </lineage>
</organism>
<dbReference type="PANTHER" id="PTHR48078:SF6">
    <property type="entry name" value="L-THREONINE DEHYDRATASE CATABOLIC TDCB"/>
    <property type="match status" value="1"/>
</dbReference>
<comment type="catalytic activity">
    <reaction evidence="11 13">
        <text>O-phospho-L-homoserine + H2O = L-threonine + phosphate</text>
        <dbReference type="Rhea" id="RHEA:10840"/>
        <dbReference type="ChEBI" id="CHEBI:15377"/>
        <dbReference type="ChEBI" id="CHEBI:43474"/>
        <dbReference type="ChEBI" id="CHEBI:57590"/>
        <dbReference type="ChEBI" id="CHEBI:57926"/>
        <dbReference type="EC" id="4.2.3.1"/>
    </reaction>
</comment>
<keyword evidence="7 13" id="KW-0028">Amino-acid biosynthesis</keyword>
<dbReference type="UniPathway" id="UPA00050">
    <property type="reaction ID" value="UER00065"/>
</dbReference>
<evidence type="ECO:0000256" key="3">
    <source>
        <dbReference type="ARBA" id="ARBA00004979"/>
    </source>
</evidence>
<evidence type="ECO:0000256" key="8">
    <source>
        <dbReference type="ARBA" id="ARBA00022697"/>
    </source>
</evidence>
<comment type="pathway">
    <text evidence="3 13">Amino-acid biosynthesis; L-threonine biosynthesis; L-threonine from L-aspartate: step 5/5.</text>
</comment>
<dbReference type="GO" id="GO:0009097">
    <property type="term" value="P:isoleucine biosynthetic process"/>
    <property type="evidence" value="ECO:0007669"/>
    <property type="project" value="TreeGrafter"/>
</dbReference>
<comment type="caution">
    <text evidence="17">The sequence shown here is derived from an EMBL/GenBank/DDBJ whole genome shotgun (WGS) entry which is preliminary data.</text>
</comment>
<dbReference type="GO" id="GO:0030170">
    <property type="term" value="F:pyridoxal phosphate binding"/>
    <property type="evidence" value="ECO:0007669"/>
    <property type="project" value="InterPro"/>
</dbReference>
<name>A0A7C4ELI9_9BACT</name>
<dbReference type="GO" id="GO:0004795">
    <property type="term" value="F:threonine synthase activity"/>
    <property type="evidence" value="ECO:0007669"/>
    <property type="project" value="UniProtKB-UniRule"/>
</dbReference>
<evidence type="ECO:0000256" key="10">
    <source>
        <dbReference type="ARBA" id="ARBA00023239"/>
    </source>
</evidence>
<evidence type="ECO:0000256" key="14">
    <source>
        <dbReference type="PIRSR" id="PIRSR038945-1"/>
    </source>
</evidence>
<dbReference type="Pfam" id="PF00291">
    <property type="entry name" value="PALP"/>
    <property type="match status" value="1"/>
</dbReference>
<evidence type="ECO:0000256" key="13">
    <source>
        <dbReference type="PIRNR" id="PIRNR038945"/>
    </source>
</evidence>
<feature type="binding site" evidence="14">
    <location>
        <position position="92"/>
    </location>
    <ligand>
        <name>pyridoxal 5'-phosphate</name>
        <dbReference type="ChEBI" id="CHEBI:597326"/>
    </ligand>
</feature>
<evidence type="ECO:0000256" key="11">
    <source>
        <dbReference type="ARBA" id="ARBA00049144"/>
    </source>
</evidence>
<evidence type="ECO:0000256" key="6">
    <source>
        <dbReference type="ARBA" id="ARBA00018679"/>
    </source>
</evidence>
<dbReference type="InterPro" id="IPR050147">
    <property type="entry name" value="Ser/Thr_Dehydratase"/>
</dbReference>
<dbReference type="PANTHER" id="PTHR48078">
    <property type="entry name" value="THREONINE DEHYDRATASE, MITOCHONDRIAL-RELATED"/>
    <property type="match status" value="1"/>
</dbReference>
<dbReference type="GO" id="GO:0004794">
    <property type="term" value="F:threonine deaminase activity"/>
    <property type="evidence" value="ECO:0007669"/>
    <property type="project" value="TreeGrafter"/>
</dbReference>
<evidence type="ECO:0000256" key="7">
    <source>
        <dbReference type="ARBA" id="ARBA00022605"/>
    </source>
</evidence>
<gene>
    <name evidence="17" type="ORF">ENV75_04045</name>
</gene>
<dbReference type="GO" id="GO:0009088">
    <property type="term" value="P:threonine biosynthetic process"/>
    <property type="evidence" value="ECO:0007669"/>
    <property type="project" value="UniProtKB-UniRule"/>
</dbReference>
<proteinExistence type="inferred from homology"/>
<dbReference type="GO" id="GO:0003941">
    <property type="term" value="F:L-serine ammonia-lyase activity"/>
    <property type="evidence" value="ECO:0007669"/>
    <property type="project" value="TreeGrafter"/>
</dbReference>
<keyword evidence="8 13" id="KW-0791">Threonine biosynthesis</keyword>
<evidence type="ECO:0000256" key="9">
    <source>
        <dbReference type="ARBA" id="ARBA00022898"/>
    </source>
</evidence>
<comment type="function">
    <text evidence="2 13">Catalyzes the gamma-elimination of phosphate from L-phosphohomoserine and the beta-addition of water to produce L-threonine.</text>
</comment>
<reference evidence="17" key="1">
    <citation type="journal article" date="2020" name="mSystems">
        <title>Genome- and Community-Level Interaction Insights into Carbon Utilization and Element Cycling Functions of Hydrothermarchaeota in Hydrothermal Sediment.</title>
        <authorList>
            <person name="Zhou Z."/>
            <person name="Liu Y."/>
            <person name="Xu W."/>
            <person name="Pan J."/>
            <person name="Luo Z.H."/>
            <person name="Li M."/>
        </authorList>
    </citation>
    <scope>NUCLEOTIDE SEQUENCE [LARGE SCALE GENOMIC DNA]</scope>
    <source>
        <strain evidence="17">SpSt-788</strain>
    </source>
</reference>
<dbReference type="PROSITE" id="PS00165">
    <property type="entry name" value="DEHYDRATASE_SER_THR"/>
    <property type="match status" value="1"/>
</dbReference>
<dbReference type="CDD" id="cd01563">
    <property type="entry name" value="Thr-synth_1"/>
    <property type="match status" value="1"/>
</dbReference>
<dbReference type="EMBL" id="DTHO01000044">
    <property type="protein sequence ID" value="HGG99605.1"/>
    <property type="molecule type" value="Genomic_DNA"/>
</dbReference>
<dbReference type="PIRSF" id="PIRSF038945">
    <property type="entry name" value="Thr_synthase"/>
    <property type="match status" value="1"/>
</dbReference>
<feature type="binding site" evidence="14">
    <location>
        <begin position="192"/>
        <end position="196"/>
    </location>
    <ligand>
        <name>pyridoxal 5'-phosphate</name>
        <dbReference type="ChEBI" id="CHEBI:597326"/>
    </ligand>
</feature>
<sequence length="357" mass="38349">MNTKFPWKGIIREYFEFFPVTEKTPVVTLLEGNTPLLRAGNIIKVLGLNLELYFKFDGANPTGSFKDRGMTLAISKALEEGSRAVICASTGNTSASASAYAARAGIKAIVLIPEGKIATGKLVQAMIHGAVVIQIKGNFDQALNIVRAIVKEYPITLVNSINPYRIEGQKSVAFEVCDQLGRAPEYHALPVGNAGNISAHWKGYKEYKEKGKIDSLPKMLGFQAAGAAPIVLGHPVEKPETVATAIRIGNPASWKTALQARDESGGTIDMVTDEEILNAYKMIASCEGVFCEPASAASMAGIIKLYKKGYFKKGAKIVCTLTGNGLKDPDTVFKVADKPVVLPADLKSVKAFVEKIL</sequence>
<dbReference type="FunFam" id="3.40.50.1100:FF:000014">
    <property type="entry name" value="Threonine synthase"/>
    <property type="match status" value="1"/>
</dbReference>
<dbReference type="SUPFAM" id="SSF53686">
    <property type="entry name" value="Tryptophan synthase beta subunit-like PLP-dependent enzymes"/>
    <property type="match status" value="1"/>
</dbReference>
<dbReference type="InterPro" id="IPR036052">
    <property type="entry name" value="TrpB-like_PALP_sf"/>
</dbReference>
<dbReference type="InterPro" id="IPR000634">
    <property type="entry name" value="Ser/Thr_deHydtase_PyrdxlP-BS"/>
</dbReference>
<dbReference type="GO" id="GO:0006565">
    <property type="term" value="P:L-serine catabolic process"/>
    <property type="evidence" value="ECO:0007669"/>
    <property type="project" value="TreeGrafter"/>
</dbReference>
<feature type="domain" description="Tryptophan synthase beta chain-like PALP" evidence="16">
    <location>
        <begin position="27"/>
        <end position="323"/>
    </location>
</feature>
<dbReference type="EC" id="4.2.3.1" evidence="5 12"/>
<dbReference type="InterPro" id="IPR001926">
    <property type="entry name" value="TrpB-like_PALP"/>
</dbReference>
<evidence type="ECO:0000256" key="15">
    <source>
        <dbReference type="PIRSR" id="PIRSR038945-2"/>
    </source>
</evidence>
<dbReference type="Gene3D" id="3.40.50.1100">
    <property type="match status" value="2"/>
</dbReference>
<evidence type="ECO:0000256" key="4">
    <source>
        <dbReference type="ARBA" id="ARBA00005517"/>
    </source>
</evidence>
<evidence type="ECO:0000256" key="5">
    <source>
        <dbReference type="ARBA" id="ARBA00013028"/>
    </source>
</evidence>
<feature type="binding site" evidence="14">
    <location>
        <position position="322"/>
    </location>
    <ligand>
        <name>pyridoxal 5'-phosphate</name>
        <dbReference type="ChEBI" id="CHEBI:597326"/>
    </ligand>
</feature>
<evidence type="ECO:0000256" key="1">
    <source>
        <dbReference type="ARBA" id="ARBA00001933"/>
    </source>
</evidence>
<dbReference type="AlphaFoldDB" id="A0A7C4ELI9"/>
<keyword evidence="10 13" id="KW-0456">Lyase</keyword>
<keyword evidence="9 13" id="KW-0663">Pyridoxal phosphate</keyword>
<evidence type="ECO:0000313" key="17">
    <source>
        <dbReference type="EMBL" id="HGG99605.1"/>
    </source>
</evidence>